<organism evidence="2 3">
    <name type="scientific">Burkholderia pseudomallei (strain 1710b)</name>
    <dbReference type="NCBI Taxonomy" id="320372"/>
    <lineage>
        <taxon>Bacteria</taxon>
        <taxon>Pseudomonadati</taxon>
        <taxon>Pseudomonadota</taxon>
        <taxon>Betaproteobacteria</taxon>
        <taxon>Burkholderiales</taxon>
        <taxon>Burkholderiaceae</taxon>
        <taxon>Burkholderia</taxon>
        <taxon>pseudomallei group</taxon>
    </lineage>
</organism>
<sequence>MDTARDAAAAASRVTHDDRVNPRRPVRAEHDRLLDVTGARRPRHEVHRTRQYAALRADQRERVLVPGDDARRAHERDMGLGQQRGGRARRRTRQQNQRTGFRRRAKTAGDADAIAVDGLPEFDREPRARPIERVERRPRDRLRAEPHAPQIRGGRGGRIAHRRDGIDRRREPQRLVDEARNEIVAERRARARRMALDIVGRMLALHVGQLGRAALRRADAREDVAAGGRCVHELLVTMAFDTGPIIPAETAHARRRRYEKHAAGPPTRVPGAASAPARAALLARVVVGRLRDPEHLAQIREVGLVVAHALARRIRQLRDRLPVASHHLDDDLQRLIAEIVGEVRADAERELAASAKACVQLHDLRDIERVGEHEHLRARVAAVLLVVLDEPLAPVERIARIVARAVEELAEVHVEVAQERVHPVDVGQRDAEIAAIFLRPHLETVGLRIAQPRAERLARLQIFVRHRAERRDLVRHRVIDVARAGELRPEPVLQRAQHLLVPDLREAAARAVIGDLAIGEFGLRAEQLDLLAQPAAPFAVIRPALRVAEVHLVDDREHRNLEKDRVQPRPLDLDVDLAAALLRRRDRDVLLVQVKEREKIDEIALDEAQPAQIVELGIGEAQLAERANLGADLVDVRHEIDAGRAALEAIFDACGREMMQDDLHHREFVQVGIEQRSDDHDSRLPKSKRSPSVCAPRAPALRLTHVTRMRRGAAPKRRAPAIRHKLITKRYKRESRARDAGLTHQLQCRFWRRASPPLYIPRYRRRSVLNDPRCDRSVHQVQIHGLRRCVPCGLFP</sequence>
<gene>
    <name evidence="2" type="ordered locus">BURPS1710b_2930</name>
</gene>
<protein>
    <submittedName>
        <fullName evidence="2">Uncharacterized protein</fullName>
    </submittedName>
</protein>
<dbReference type="Proteomes" id="UP000002700">
    <property type="component" value="Chromosome I"/>
</dbReference>
<evidence type="ECO:0000256" key="1">
    <source>
        <dbReference type="SAM" id="MobiDB-lite"/>
    </source>
</evidence>
<name>Q3JQ43_BURP1</name>
<proteinExistence type="predicted"/>
<feature type="compositionally biased region" description="Basic and acidic residues" evidence="1">
    <location>
        <begin position="69"/>
        <end position="78"/>
    </location>
</feature>
<reference evidence="2 3" key="1">
    <citation type="submission" date="2005-09" db="EMBL/GenBank/DDBJ databases">
        <authorList>
            <person name="Woods D.E."/>
            <person name="Nierman W.C."/>
        </authorList>
    </citation>
    <scope>NUCLEOTIDE SEQUENCE [LARGE SCALE GENOMIC DNA]</scope>
    <source>
        <strain evidence="2 3">1710b</strain>
    </source>
</reference>
<dbReference type="KEGG" id="bpm:BURPS1710b_2930"/>
<dbReference type="AlphaFoldDB" id="Q3JQ43"/>
<feature type="region of interest" description="Disordered" evidence="1">
    <location>
        <begin position="1"/>
        <end position="30"/>
    </location>
</feature>
<feature type="region of interest" description="Disordered" evidence="1">
    <location>
        <begin position="69"/>
        <end position="110"/>
    </location>
</feature>
<accession>Q3JQ43</accession>
<evidence type="ECO:0000313" key="2">
    <source>
        <dbReference type="EMBL" id="ABA49303.1"/>
    </source>
</evidence>
<evidence type="ECO:0000313" key="3">
    <source>
        <dbReference type="Proteomes" id="UP000002700"/>
    </source>
</evidence>
<dbReference type="EnsemblBacteria" id="ABA49303">
    <property type="protein sequence ID" value="ABA49303"/>
    <property type="gene ID" value="BURPS1710b_2930"/>
</dbReference>
<feature type="compositionally biased region" description="Basic and acidic residues" evidence="1">
    <location>
        <begin position="14"/>
        <end position="30"/>
    </location>
</feature>
<dbReference type="EMBL" id="CP000124">
    <property type="protein sequence ID" value="ABA49303.1"/>
    <property type="molecule type" value="Genomic_DNA"/>
</dbReference>
<feature type="compositionally biased region" description="Basic and acidic residues" evidence="1">
    <location>
        <begin position="675"/>
        <end position="684"/>
    </location>
</feature>
<dbReference type="HOGENOM" id="CLU_352919_0_0_4"/>
<feature type="region of interest" description="Disordered" evidence="1">
    <location>
        <begin position="674"/>
        <end position="697"/>
    </location>
</feature>